<sequence length="88" mass="9824">MRDGELYSVAQESYREELAYDRHRARCRRAARICRALLLLIGIPMALCLVFTASYALTCILNGATPSEVVELLSGLFNRITGFIRAAT</sequence>
<feature type="transmembrane region" description="Helical" evidence="1">
    <location>
        <begin position="36"/>
        <end position="57"/>
    </location>
</feature>
<dbReference type="eggNOG" id="ENOG5031TVS">
    <property type="taxonomic scope" value="Bacteria"/>
</dbReference>
<evidence type="ECO:0000313" key="3">
    <source>
        <dbReference type="Proteomes" id="UP000006851"/>
    </source>
</evidence>
<dbReference type="AlphaFoldDB" id="F2N915"/>
<evidence type="ECO:0000313" key="2">
    <source>
        <dbReference type="EMBL" id="AEB07691.1"/>
    </source>
</evidence>
<evidence type="ECO:0000256" key="1">
    <source>
        <dbReference type="SAM" id="Phobius"/>
    </source>
</evidence>
<dbReference type="KEGG" id="cgo:Corgl_1592"/>
<keyword evidence="3" id="KW-1185">Reference proteome</keyword>
<keyword evidence="2" id="KW-0575">Peroxidase</keyword>
<dbReference type="Proteomes" id="UP000006851">
    <property type="component" value="Chromosome"/>
</dbReference>
<dbReference type="GO" id="GO:0004601">
    <property type="term" value="F:peroxidase activity"/>
    <property type="evidence" value="ECO:0007669"/>
    <property type="project" value="UniProtKB-KW"/>
</dbReference>
<keyword evidence="1" id="KW-1133">Transmembrane helix</keyword>
<name>F2N915_CORGP</name>
<keyword evidence="1" id="KW-0472">Membrane</keyword>
<reference evidence="3" key="1">
    <citation type="journal article" date="2013" name="Stand. Genomic Sci.">
        <title>Complete genome sequence of Coriobacterium glomerans type strain (PW2(T)) from the midgut of Pyrrhocoris apterus L. (red soldier bug).</title>
        <authorList>
            <person name="Stackebrandt E."/>
            <person name="Zeytun A."/>
            <person name="Lapidus A."/>
            <person name="Nolan M."/>
            <person name="Lucas S."/>
            <person name="Hammon N."/>
            <person name="Deshpande S."/>
            <person name="Cheng J.F."/>
            <person name="Tapia R."/>
            <person name="Goodwin L.A."/>
            <person name="Pitluck S."/>
            <person name="Liolios K."/>
            <person name="Pagani I."/>
            <person name="Ivanova N."/>
            <person name="Mavromatis K."/>
            <person name="Mikhailova N."/>
            <person name="Huntemann M."/>
            <person name="Pati A."/>
            <person name="Chen A."/>
            <person name="Palaniappan K."/>
            <person name="Chang Y.J."/>
            <person name="Land M."/>
            <person name="Hauser L."/>
            <person name="Rohde M."/>
            <person name="Pukall R."/>
            <person name="Goker M."/>
            <person name="Detter J.C."/>
            <person name="Woyke T."/>
            <person name="Bristow J."/>
            <person name="Eisen J.A."/>
            <person name="Markowitz V."/>
            <person name="Hugenholtz P."/>
            <person name="Kyrpides N.C."/>
            <person name="Klenk H.P."/>
        </authorList>
    </citation>
    <scope>NUCLEOTIDE SEQUENCE</scope>
    <source>
        <strain evidence="3">ATCC 49209 / DSM 20642 / JCM 10262 / PW2</strain>
    </source>
</reference>
<protein>
    <submittedName>
        <fullName evidence="2">Di-heme cytochrome c peroxidase</fullName>
    </submittedName>
</protein>
<dbReference type="HOGENOM" id="CLU_2463825_0_0_11"/>
<organism evidence="2 3">
    <name type="scientific">Coriobacterium glomerans (strain ATCC 49209 / DSM 20642 / JCM 10262 / PW2)</name>
    <dbReference type="NCBI Taxonomy" id="700015"/>
    <lineage>
        <taxon>Bacteria</taxon>
        <taxon>Bacillati</taxon>
        <taxon>Actinomycetota</taxon>
        <taxon>Coriobacteriia</taxon>
        <taxon>Coriobacteriales</taxon>
        <taxon>Coriobacteriaceae</taxon>
        <taxon>Coriobacterium</taxon>
    </lineage>
</organism>
<proteinExistence type="predicted"/>
<accession>F2N915</accession>
<keyword evidence="2" id="KW-0560">Oxidoreductase</keyword>
<gene>
    <name evidence="2" type="ordered locus">Corgl_1592</name>
</gene>
<keyword evidence="1" id="KW-0812">Transmembrane</keyword>
<dbReference type="EMBL" id="CP002628">
    <property type="protein sequence ID" value="AEB07691.1"/>
    <property type="molecule type" value="Genomic_DNA"/>
</dbReference>